<dbReference type="SUPFAM" id="SSF53271">
    <property type="entry name" value="PRTase-like"/>
    <property type="match status" value="1"/>
</dbReference>
<gene>
    <name evidence="15 17" type="primary">upp</name>
    <name evidence="17" type="ORF">WN59_05955</name>
</gene>
<reference evidence="17 18" key="1">
    <citation type="submission" date="2015-04" db="EMBL/GenBank/DDBJ databases">
        <title>Taxonomic description and genome sequence of Salinicoccus sediminis sp. nov., a novel hyper halotolerant bacterium isolated from marine sediment.</title>
        <authorList>
            <person name="Mathan Kumar R."/>
            <person name="Kaur G."/>
            <person name="Kumar N."/>
            <person name="Kumar A."/>
            <person name="Singh N.K."/>
            <person name="Kaur N."/>
            <person name="Mayilraj S."/>
        </authorList>
    </citation>
    <scope>NUCLEOTIDE SEQUENCE [LARGE SCALE GENOMIC DNA]</scope>
    <source>
        <strain evidence="17 18">SV-16</strain>
    </source>
</reference>
<evidence type="ECO:0000256" key="9">
    <source>
        <dbReference type="ARBA" id="ARBA00023134"/>
    </source>
</evidence>
<evidence type="ECO:0000313" key="17">
    <source>
        <dbReference type="EMBL" id="KKK35165.1"/>
    </source>
</evidence>
<evidence type="ECO:0000256" key="6">
    <source>
        <dbReference type="ARBA" id="ARBA00022679"/>
    </source>
</evidence>
<evidence type="ECO:0000256" key="2">
    <source>
        <dbReference type="ARBA" id="ARBA00009516"/>
    </source>
</evidence>
<dbReference type="CDD" id="cd06223">
    <property type="entry name" value="PRTases_typeI"/>
    <property type="match status" value="1"/>
</dbReference>
<keyword evidence="4 15" id="KW-0021">Allosteric enzyme</keyword>
<dbReference type="GO" id="GO:0006223">
    <property type="term" value="P:uracil salvage"/>
    <property type="evidence" value="ECO:0007669"/>
    <property type="project" value="InterPro"/>
</dbReference>
<dbReference type="InterPro" id="IPR000836">
    <property type="entry name" value="PRTase_dom"/>
</dbReference>
<dbReference type="NCBIfam" id="TIGR01091">
    <property type="entry name" value="upp"/>
    <property type="match status" value="1"/>
</dbReference>
<dbReference type="GO" id="GO:0005737">
    <property type="term" value="C:cytoplasm"/>
    <property type="evidence" value="ECO:0007669"/>
    <property type="project" value="UniProtKB-ARBA"/>
</dbReference>
<evidence type="ECO:0000256" key="14">
    <source>
        <dbReference type="ARBA" id="ARBA00079807"/>
    </source>
</evidence>
<dbReference type="InterPro" id="IPR034332">
    <property type="entry name" value="Upp_B"/>
</dbReference>
<dbReference type="UniPathway" id="UPA00574">
    <property type="reaction ID" value="UER00636"/>
</dbReference>
<dbReference type="PANTHER" id="PTHR32315:SF4">
    <property type="entry name" value="URACIL PHOSPHORIBOSYLTRANSFERASE, CHLOROPLASTIC"/>
    <property type="match status" value="1"/>
</dbReference>
<comment type="pathway">
    <text evidence="1 15">Pyrimidine metabolism; UMP biosynthesis via salvage pathway; UMP from uracil: step 1/1.</text>
</comment>
<organism evidence="17 18">
    <name type="scientific">Salinicoccus sediminis</name>
    <dbReference type="NCBI Taxonomy" id="1432562"/>
    <lineage>
        <taxon>Bacteria</taxon>
        <taxon>Bacillati</taxon>
        <taxon>Bacillota</taxon>
        <taxon>Bacilli</taxon>
        <taxon>Bacillales</taxon>
        <taxon>Staphylococcaceae</taxon>
        <taxon>Salinicoccus</taxon>
    </lineage>
</organism>
<name>A0A0M2SRA0_9STAP</name>
<dbReference type="OrthoDB" id="9781675at2"/>
<dbReference type="GO" id="GO:0004845">
    <property type="term" value="F:uracil phosphoribosyltransferase activity"/>
    <property type="evidence" value="ECO:0007669"/>
    <property type="project" value="UniProtKB-UniRule"/>
</dbReference>
<comment type="caution">
    <text evidence="17">The sequence shown here is derived from an EMBL/GenBank/DDBJ whole genome shotgun (WGS) entry which is preliminary data.</text>
</comment>
<dbReference type="GO" id="GO:0005525">
    <property type="term" value="F:GTP binding"/>
    <property type="evidence" value="ECO:0007669"/>
    <property type="project" value="UniProtKB-KW"/>
</dbReference>
<dbReference type="EMBL" id="LAYZ01000002">
    <property type="protein sequence ID" value="KKK35165.1"/>
    <property type="molecule type" value="Genomic_DNA"/>
</dbReference>
<proteinExistence type="inferred from homology"/>
<comment type="catalytic activity">
    <reaction evidence="11 15">
        <text>UMP + diphosphate = 5-phospho-alpha-D-ribose 1-diphosphate + uracil</text>
        <dbReference type="Rhea" id="RHEA:13017"/>
        <dbReference type="ChEBI" id="CHEBI:17568"/>
        <dbReference type="ChEBI" id="CHEBI:33019"/>
        <dbReference type="ChEBI" id="CHEBI:57865"/>
        <dbReference type="ChEBI" id="CHEBI:58017"/>
        <dbReference type="EC" id="2.4.2.9"/>
    </reaction>
</comment>
<feature type="domain" description="Phosphoribosyltransferase" evidence="16">
    <location>
        <begin position="6"/>
        <end position="208"/>
    </location>
</feature>
<dbReference type="Gene3D" id="3.40.50.2020">
    <property type="match status" value="1"/>
</dbReference>
<feature type="binding site" evidence="15">
    <location>
        <position position="79"/>
    </location>
    <ligand>
        <name>5-phospho-alpha-D-ribose 1-diphosphate</name>
        <dbReference type="ChEBI" id="CHEBI:58017"/>
    </ligand>
</feature>
<keyword evidence="5 15" id="KW-0328">Glycosyltransferase</keyword>
<dbReference type="InterPro" id="IPR005765">
    <property type="entry name" value="UPRT"/>
</dbReference>
<feature type="binding site" evidence="15">
    <location>
        <position position="200"/>
    </location>
    <ligand>
        <name>5-phospho-alpha-D-ribose 1-diphosphate</name>
        <dbReference type="ChEBI" id="CHEBI:58017"/>
    </ligand>
</feature>
<dbReference type="NCBIfam" id="NF001097">
    <property type="entry name" value="PRK00129.1"/>
    <property type="match status" value="1"/>
</dbReference>
<evidence type="ECO:0000256" key="12">
    <source>
        <dbReference type="ARBA" id="ARBA00056901"/>
    </source>
</evidence>
<dbReference type="STRING" id="1432562.WN59_05955"/>
<evidence type="ECO:0000259" key="16">
    <source>
        <dbReference type="Pfam" id="PF14681"/>
    </source>
</evidence>
<evidence type="ECO:0000256" key="3">
    <source>
        <dbReference type="ARBA" id="ARBA00011894"/>
    </source>
</evidence>
<sequence length="209" mass="23141">MSKVQVMDHPLIQHKMSYIRDEKTSTKEFRELVDEVGMLMAYEVTRDLSLEDVEVDTPVQRTTAKRLSGKKLGIVPILRAGLGMQEGILKLIPSARVGHIGLYRDPETLEAIEYYAKFPGDIEERDIFVIDPMLATGASAVEAITAVKKRGATKVRFICLIAAPEGVEVLKEAHPDVDIYIAALDEKLNEKSYIVPGLGDAGDRLFGTK</sequence>
<keyword evidence="6 15" id="KW-0808">Transferase</keyword>
<comment type="function">
    <text evidence="12 15">Catalyzes the conversion of uracil and 5-phospho-alpha-D-ribose 1-diphosphate (PRPP) to UMP and diphosphate.</text>
</comment>
<dbReference type="HAMAP" id="MF_01218_B">
    <property type="entry name" value="Upp_B"/>
    <property type="match status" value="1"/>
</dbReference>
<dbReference type="InterPro" id="IPR050054">
    <property type="entry name" value="UPRTase/APRTase"/>
</dbReference>
<protein>
    <recommendedName>
        <fullName evidence="13 15">Uracil phosphoribosyltransferase</fullName>
        <ecNumber evidence="3 15">2.4.2.9</ecNumber>
    </recommendedName>
    <alternativeName>
        <fullName evidence="10 15">UMP pyrophosphorylase</fullName>
    </alternativeName>
    <alternativeName>
        <fullName evidence="14 15">UPRTase</fullName>
    </alternativeName>
</protein>
<dbReference type="EC" id="2.4.2.9" evidence="3 15"/>
<dbReference type="RefSeq" id="WP_046514150.1">
    <property type="nucleotide sequence ID" value="NZ_LAYZ01000002.1"/>
</dbReference>
<dbReference type="Pfam" id="PF14681">
    <property type="entry name" value="UPRTase"/>
    <property type="match status" value="1"/>
</dbReference>
<feature type="binding site" evidence="15">
    <location>
        <begin position="199"/>
        <end position="201"/>
    </location>
    <ligand>
        <name>uracil</name>
        <dbReference type="ChEBI" id="CHEBI:17568"/>
    </ligand>
</feature>
<keyword evidence="18" id="KW-1185">Reference proteome</keyword>
<dbReference type="GO" id="GO:0044206">
    <property type="term" value="P:UMP salvage"/>
    <property type="evidence" value="ECO:0007669"/>
    <property type="project" value="UniProtKB-UniRule"/>
</dbReference>
<keyword evidence="8 15" id="KW-0460">Magnesium</keyword>
<comment type="activity regulation">
    <text evidence="15">Allosterically activated by GTP.</text>
</comment>
<dbReference type="PANTHER" id="PTHR32315">
    <property type="entry name" value="ADENINE PHOSPHORIBOSYLTRANSFERASE"/>
    <property type="match status" value="1"/>
</dbReference>
<keyword evidence="9 15" id="KW-0342">GTP-binding</keyword>
<feature type="binding site" evidence="15">
    <location>
        <position position="194"/>
    </location>
    <ligand>
        <name>uracil</name>
        <dbReference type="ChEBI" id="CHEBI:17568"/>
    </ligand>
</feature>
<comment type="similarity">
    <text evidence="2 15">Belongs to the UPRTase family.</text>
</comment>
<evidence type="ECO:0000256" key="13">
    <source>
        <dbReference type="ARBA" id="ARBA00072146"/>
    </source>
</evidence>
<evidence type="ECO:0000256" key="4">
    <source>
        <dbReference type="ARBA" id="ARBA00022533"/>
    </source>
</evidence>
<dbReference type="InterPro" id="IPR029057">
    <property type="entry name" value="PRTase-like"/>
</dbReference>
<dbReference type="Proteomes" id="UP000034287">
    <property type="component" value="Unassembled WGS sequence"/>
</dbReference>
<comment type="cofactor">
    <cofactor evidence="15">
        <name>Mg(2+)</name>
        <dbReference type="ChEBI" id="CHEBI:18420"/>
    </cofactor>
    <text evidence="15">Binds 1 Mg(2+) ion per subunit. The magnesium is bound as Mg-PRPP.</text>
</comment>
<dbReference type="FunFam" id="3.40.50.2020:FF:000003">
    <property type="entry name" value="Uracil phosphoribosyltransferase"/>
    <property type="match status" value="1"/>
</dbReference>
<evidence type="ECO:0000256" key="10">
    <source>
        <dbReference type="ARBA" id="ARBA00031082"/>
    </source>
</evidence>
<evidence type="ECO:0000313" key="18">
    <source>
        <dbReference type="Proteomes" id="UP000034287"/>
    </source>
</evidence>
<evidence type="ECO:0000256" key="8">
    <source>
        <dbReference type="ARBA" id="ARBA00022842"/>
    </source>
</evidence>
<evidence type="ECO:0000256" key="11">
    <source>
        <dbReference type="ARBA" id="ARBA00052919"/>
    </source>
</evidence>
<evidence type="ECO:0000256" key="5">
    <source>
        <dbReference type="ARBA" id="ARBA00022676"/>
    </source>
</evidence>
<evidence type="ECO:0000256" key="1">
    <source>
        <dbReference type="ARBA" id="ARBA00005180"/>
    </source>
</evidence>
<feature type="binding site" evidence="15">
    <location>
        <begin position="131"/>
        <end position="139"/>
    </location>
    <ligand>
        <name>5-phospho-alpha-D-ribose 1-diphosphate</name>
        <dbReference type="ChEBI" id="CHEBI:58017"/>
    </ligand>
</feature>
<dbReference type="GO" id="GO:0000287">
    <property type="term" value="F:magnesium ion binding"/>
    <property type="evidence" value="ECO:0007669"/>
    <property type="project" value="UniProtKB-UniRule"/>
</dbReference>
<keyword evidence="7 15" id="KW-0547">Nucleotide-binding</keyword>
<evidence type="ECO:0000256" key="7">
    <source>
        <dbReference type="ARBA" id="ARBA00022741"/>
    </source>
</evidence>
<dbReference type="AlphaFoldDB" id="A0A0M2SRA0"/>
<evidence type="ECO:0000256" key="15">
    <source>
        <dbReference type="HAMAP-Rule" id="MF_01218"/>
    </source>
</evidence>
<feature type="binding site" evidence="15">
    <location>
        <position position="104"/>
    </location>
    <ligand>
        <name>5-phospho-alpha-D-ribose 1-diphosphate</name>
        <dbReference type="ChEBI" id="CHEBI:58017"/>
    </ligand>
</feature>
<accession>A0A0M2SRA0</accession>
<dbReference type="PATRIC" id="fig|1432562.3.peg.1187"/>